<dbReference type="GO" id="GO:0008233">
    <property type="term" value="F:peptidase activity"/>
    <property type="evidence" value="ECO:0007669"/>
    <property type="project" value="UniProtKB-KW"/>
</dbReference>
<keyword evidence="7" id="KW-0378">Hydrolase</keyword>
<dbReference type="InterPro" id="IPR022764">
    <property type="entry name" value="Peptidase_S54_rhomboid_dom"/>
</dbReference>
<evidence type="ECO:0000256" key="1">
    <source>
        <dbReference type="ARBA" id="ARBA00004141"/>
    </source>
</evidence>
<dbReference type="GO" id="GO:0006508">
    <property type="term" value="P:proteolysis"/>
    <property type="evidence" value="ECO:0007669"/>
    <property type="project" value="UniProtKB-KW"/>
</dbReference>
<dbReference type="PANTHER" id="PTHR43731">
    <property type="entry name" value="RHOMBOID PROTEASE"/>
    <property type="match status" value="1"/>
</dbReference>
<feature type="domain" description="Peptidase S54 rhomboid" evidence="6">
    <location>
        <begin position="57"/>
        <end position="188"/>
    </location>
</feature>
<evidence type="ECO:0000256" key="2">
    <source>
        <dbReference type="ARBA" id="ARBA00022692"/>
    </source>
</evidence>
<feature type="transmembrane region" description="Helical" evidence="5">
    <location>
        <begin position="12"/>
        <end position="31"/>
    </location>
</feature>
<keyword evidence="3 5" id="KW-1133">Transmembrane helix</keyword>
<evidence type="ECO:0000313" key="8">
    <source>
        <dbReference type="Proteomes" id="UP001257739"/>
    </source>
</evidence>
<name>A0ABU1UNZ7_9ACTN</name>
<feature type="transmembrane region" description="Helical" evidence="5">
    <location>
        <begin position="169"/>
        <end position="188"/>
    </location>
</feature>
<evidence type="ECO:0000313" key="7">
    <source>
        <dbReference type="EMBL" id="MDR7086906.1"/>
    </source>
</evidence>
<dbReference type="Proteomes" id="UP001257739">
    <property type="component" value="Unassembled WGS sequence"/>
</dbReference>
<dbReference type="SUPFAM" id="SSF144091">
    <property type="entry name" value="Rhomboid-like"/>
    <property type="match status" value="1"/>
</dbReference>
<feature type="transmembrane region" description="Helical" evidence="5">
    <location>
        <begin position="93"/>
        <end position="111"/>
    </location>
</feature>
<keyword evidence="4 5" id="KW-0472">Membrane</keyword>
<comment type="caution">
    <text evidence="7">The sequence shown here is derived from an EMBL/GenBank/DDBJ whole genome shotgun (WGS) entry which is preliminary data.</text>
</comment>
<feature type="transmembrane region" description="Helical" evidence="5">
    <location>
        <begin position="117"/>
        <end position="138"/>
    </location>
</feature>
<reference evidence="7 8" key="1">
    <citation type="submission" date="2023-07" db="EMBL/GenBank/DDBJ databases">
        <title>Sorghum-associated microbial communities from plants grown in Nebraska, USA.</title>
        <authorList>
            <person name="Schachtman D."/>
        </authorList>
    </citation>
    <scope>NUCLEOTIDE SEQUENCE [LARGE SCALE GENOMIC DNA]</scope>
    <source>
        <strain evidence="7 8">BE248</strain>
    </source>
</reference>
<dbReference type="RefSeq" id="WP_309969639.1">
    <property type="nucleotide sequence ID" value="NZ_JAVDWH010000001.1"/>
</dbReference>
<gene>
    <name evidence="7" type="ORF">J2X11_001745</name>
</gene>
<evidence type="ECO:0000256" key="5">
    <source>
        <dbReference type="SAM" id="Phobius"/>
    </source>
</evidence>
<keyword evidence="2 5" id="KW-0812">Transmembrane</keyword>
<protein>
    <submittedName>
        <fullName evidence="7">Membrane associated rhomboid family serine protease</fullName>
    </submittedName>
</protein>
<dbReference type="EMBL" id="JAVDWH010000001">
    <property type="protein sequence ID" value="MDR7086906.1"/>
    <property type="molecule type" value="Genomic_DNA"/>
</dbReference>
<sequence length="199" mass="21000">MSETESIRNPLSTAARAGVVSGGFVALLWLIEALDRILPGNFESRGVRPRSDEGLLGIAFAPLLHGGWDHLISNSFPLLILGFLLGMSGMRTFTITTAIIWTVGGVGVWLIAGSNEIHIGASGIVFGWLVFLMIRGVFARSLSQILLGIAVFLAYGTVLLGVLPGDPGISWEGHLFGAIGGAIAAWFARDDNDVAEVTA</sequence>
<comment type="subcellular location">
    <subcellularLocation>
        <location evidence="1">Membrane</location>
        <topology evidence="1">Multi-pass membrane protein</topology>
    </subcellularLocation>
</comment>
<dbReference type="Gene3D" id="1.20.1540.10">
    <property type="entry name" value="Rhomboid-like"/>
    <property type="match status" value="1"/>
</dbReference>
<keyword evidence="7" id="KW-0645">Protease</keyword>
<dbReference type="InterPro" id="IPR050925">
    <property type="entry name" value="Rhomboid_protease_S54"/>
</dbReference>
<keyword evidence="8" id="KW-1185">Reference proteome</keyword>
<feature type="transmembrane region" description="Helical" evidence="5">
    <location>
        <begin position="145"/>
        <end position="163"/>
    </location>
</feature>
<organism evidence="7 8">
    <name type="scientific">Aeromicrobium panaciterrae</name>
    <dbReference type="NCBI Taxonomy" id="363861"/>
    <lineage>
        <taxon>Bacteria</taxon>
        <taxon>Bacillati</taxon>
        <taxon>Actinomycetota</taxon>
        <taxon>Actinomycetes</taxon>
        <taxon>Propionibacteriales</taxon>
        <taxon>Nocardioidaceae</taxon>
        <taxon>Aeromicrobium</taxon>
    </lineage>
</organism>
<evidence type="ECO:0000256" key="3">
    <source>
        <dbReference type="ARBA" id="ARBA00022989"/>
    </source>
</evidence>
<dbReference type="InterPro" id="IPR035952">
    <property type="entry name" value="Rhomboid-like_sf"/>
</dbReference>
<accession>A0ABU1UNZ7</accession>
<evidence type="ECO:0000259" key="6">
    <source>
        <dbReference type="Pfam" id="PF01694"/>
    </source>
</evidence>
<proteinExistence type="predicted"/>
<evidence type="ECO:0000256" key="4">
    <source>
        <dbReference type="ARBA" id="ARBA00023136"/>
    </source>
</evidence>
<feature type="transmembrane region" description="Helical" evidence="5">
    <location>
        <begin position="70"/>
        <end position="86"/>
    </location>
</feature>
<dbReference type="Pfam" id="PF01694">
    <property type="entry name" value="Rhomboid"/>
    <property type="match status" value="1"/>
</dbReference>
<dbReference type="PANTHER" id="PTHR43731:SF9">
    <property type="entry name" value="SLR1461 PROTEIN"/>
    <property type="match status" value="1"/>
</dbReference>